<evidence type="ECO:0000256" key="9">
    <source>
        <dbReference type="ARBA" id="ARBA00022989"/>
    </source>
</evidence>
<feature type="transmembrane region" description="Helical" evidence="11">
    <location>
        <begin position="392"/>
        <end position="411"/>
    </location>
</feature>
<dbReference type="RefSeq" id="WP_321562963.1">
    <property type="nucleotide sequence ID" value="NZ_CP139558.1"/>
</dbReference>
<feature type="transmembrane region" description="Helical" evidence="11">
    <location>
        <begin position="7"/>
        <end position="30"/>
    </location>
</feature>
<feature type="transmembrane region" description="Helical" evidence="11">
    <location>
        <begin position="137"/>
        <end position="160"/>
    </location>
</feature>
<name>A0ABZ0TNQ4_9SPHI</name>
<keyword evidence="10 11" id="KW-0472">Membrane</keyword>
<feature type="transmembrane region" description="Helical" evidence="11">
    <location>
        <begin position="74"/>
        <end position="93"/>
    </location>
</feature>
<evidence type="ECO:0000256" key="2">
    <source>
        <dbReference type="ARBA" id="ARBA00004429"/>
    </source>
</evidence>
<evidence type="ECO:0000256" key="7">
    <source>
        <dbReference type="ARBA" id="ARBA00022597"/>
    </source>
</evidence>
<feature type="transmembrane region" description="Helical" evidence="11">
    <location>
        <begin position="189"/>
        <end position="208"/>
    </location>
</feature>
<protein>
    <submittedName>
        <fullName evidence="12">L-fucose:H+ symporter permease</fullName>
    </submittedName>
</protein>
<dbReference type="PANTHER" id="PTHR43702">
    <property type="entry name" value="L-FUCOSE-PROTON SYMPORTER"/>
    <property type="match status" value="1"/>
</dbReference>
<dbReference type="PANTHER" id="PTHR43702:SF3">
    <property type="entry name" value="PROTEIN TSGA"/>
    <property type="match status" value="1"/>
</dbReference>
<feature type="transmembrane region" description="Helical" evidence="11">
    <location>
        <begin position="50"/>
        <end position="67"/>
    </location>
</feature>
<dbReference type="InterPro" id="IPR005275">
    <property type="entry name" value="Lfuc_symporter_FucP"/>
</dbReference>
<dbReference type="CDD" id="cd17394">
    <property type="entry name" value="MFS_FucP_like"/>
    <property type="match status" value="1"/>
</dbReference>
<evidence type="ECO:0000313" key="12">
    <source>
        <dbReference type="EMBL" id="WPU93833.1"/>
    </source>
</evidence>
<dbReference type="Proteomes" id="UP001324380">
    <property type="component" value="Chromosome"/>
</dbReference>
<organism evidence="12 13">
    <name type="scientific">Mucilaginibacter sabulilitoris</name>
    <dbReference type="NCBI Taxonomy" id="1173583"/>
    <lineage>
        <taxon>Bacteria</taxon>
        <taxon>Pseudomonadati</taxon>
        <taxon>Bacteroidota</taxon>
        <taxon>Sphingobacteriia</taxon>
        <taxon>Sphingobacteriales</taxon>
        <taxon>Sphingobacteriaceae</taxon>
        <taxon>Mucilaginibacter</taxon>
    </lineage>
</organism>
<keyword evidence="9 11" id="KW-1133">Transmembrane helix</keyword>
<evidence type="ECO:0000256" key="11">
    <source>
        <dbReference type="SAM" id="Phobius"/>
    </source>
</evidence>
<evidence type="ECO:0000256" key="4">
    <source>
        <dbReference type="ARBA" id="ARBA00022448"/>
    </source>
</evidence>
<keyword evidence="8 11" id="KW-0812">Transmembrane</keyword>
<evidence type="ECO:0000256" key="5">
    <source>
        <dbReference type="ARBA" id="ARBA00022475"/>
    </source>
</evidence>
<keyword evidence="6" id="KW-0997">Cell inner membrane</keyword>
<dbReference type="InterPro" id="IPR011701">
    <property type="entry name" value="MFS"/>
</dbReference>
<dbReference type="Pfam" id="PF07690">
    <property type="entry name" value="MFS_1"/>
    <property type="match status" value="1"/>
</dbReference>
<feature type="transmembrane region" description="Helical" evidence="11">
    <location>
        <begin position="367"/>
        <end position="386"/>
    </location>
</feature>
<keyword evidence="7" id="KW-0762">Sugar transport</keyword>
<feature type="transmembrane region" description="Helical" evidence="11">
    <location>
        <begin position="243"/>
        <end position="267"/>
    </location>
</feature>
<evidence type="ECO:0000256" key="3">
    <source>
        <dbReference type="ARBA" id="ARBA00009120"/>
    </source>
</evidence>
<feature type="transmembrane region" description="Helical" evidence="11">
    <location>
        <begin position="333"/>
        <end position="355"/>
    </location>
</feature>
<evidence type="ECO:0000256" key="8">
    <source>
        <dbReference type="ARBA" id="ARBA00022692"/>
    </source>
</evidence>
<dbReference type="InterPro" id="IPR036259">
    <property type="entry name" value="MFS_trans_sf"/>
</dbReference>
<dbReference type="EMBL" id="CP139558">
    <property type="protein sequence ID" value="WPU93833.1"/>
    <property type="molecule type" value="Genomic_DNA"/>
</dbReference>
<evidence type="ECO:0000256" key="1">
    <source>
        <dbReference type="ARBA" id="ARBA00003321"/>
    </source>
</evidence>
<keyword evidence="13" id="KW-1185">Reference proteome</keyword>
<dbReference type="SUPFAM" id="SSF103473">
    <property type="entry name" value="MFS general substrate transporter"/>
    <property type="match status" value="1"/>
</dbReference>
<feature type="transmembrane region" description="Helical" evidence="11">
    <location>
        <begin position="309"/>
        <end position="327"/>
    </location>
</feature>
<keyword evidence="5" id="KW-1003">Cell membrane</keyword>
<evidence type="ECO:0000256" key="6">
    <source>
        <dbReference type="ARBA" id="ARBA00022519"/>
    </source>
</evidence>
<dbReference type="InterPro" id="IPR050375">
    <property type="entry name" value="MFS_TsgA-like"/>
</dbReference>
<evidence type="ECO:0000256" key="10">
    <source>
        <dbReference type="ARBA" id="ARBA00023136"/>
    </source>
</evidence>
<feature type="transmembrane region" description="Helical" evidence="11">
    <location>
        <begin position="279"/>
        <end position="297"/>
    </location>
</feature>
<evidence type="ECO:0000313" key="13">
    <source>
        <dbReference type="Proteomes" id="UP001324380"/>
    </source>
</evidence>
<dbReference type="NCBIfam" id="TIGR01272">
    <property type="entry name" value="gluP"/>
    <property type="match status" value="1"/>
</dbReference>
<dbReference type="NCBIfam" id="TIGR00885">
    <property type="entry name" value="fucP"/>
    <property type="match status" value="1"/>
</dbReference>
<feature type="transmembrane region" description="Helical" evidence="11">
    <location>
        <begin position="99"/>
        <end position="116"/>
    </location>
</feature>
<proteinExistence type="inferred from homology"/>
<dbReference type="InterPro" id="IPR005964">
    <property type="entry name" value="Glc/Gal_transptr_bac"/>
</dbReference>
<comment type="function">
    <text evidence="1">Intake of glucose and galactose.</text>
</comment>
<comment type="similarity">
    <text evidence="3">Belongs to the major facilitator superfamily. FHS transporter (TC 2.A.1.7) family.</text>
</comment>
<dbReference type="Gene3D" id="1.20.1250.20">
    <property type="entry name" value="MFS general substrate transporter like domains"/>
    <property type="match status" value="2"/>
</dbReference>
<accession>A0ABZ0TNQ4</accession>
<gene>
    <name evidence="12" type="primary">fucP</name>
    <name evidence="12" type="ORF">SNE25_31425</name>
</gene>
<reference evidence="12 13" key="1">
    <citation type="submission" date="2023-11" db="EMBL/GenBank/DDBJ databases">
        <title>Analysis of the Genomes of Mucilaginibacter gossypii cycad 4 and M. sabulilitoris SNA2: microbes with the potential for plant growth promotion.</title>
        <authorList>
            <person name="Hirsch A.M."/>
            <person name="Humm E."/>
            <person name="Rubbi M."/>
            <person name="Del Vecchio G."/>
            <person name="Ha S.M."/>
            <person name="Pellegrini M."/>
            <person name="Gunsalus R.P."/>
        </authorList>
    </citation>
    <scope>NUCLEOTIDE SEQUENCE [LARGE SCALE GENOMIC DNA]</scope>
    <source>
        <strain evidence="12 13">SNA2</strain>
    </source>
</reference>
<sequence>MSKNKDLFAVALITSLFFIWGFALNLNPILIPHLKKACQLSDLQSSLVDSASYFAYFLLPIPAAQFMKRYGYKGGILLGLILFSVGAFLFYPASIVRNYAFFLGALFIIFSGAAFLETAANPYITVIGDPEGATQRINFAQSFNGLAAALAPLVGGMVILSGKTLTTAQEAAMSPDQLNTYLLKEASSVQTPFIIIGIGVLIVAALVYRTHLPVIVEEGEGMEHHESLSIFQRMGSLFKEKNLRAGVIAQFFYVGAQACVGSFFIRFSERVAGMDEKLAANYLAAAMLAFLAGRAIGTFLMTFINPVKLLAIFGITNVALIVLSVFLHGKFPVFALIGVEFFMSIMFPTIFSLAIRGLGGKTKEGSSLVIMAIVGGAVFPPIMGRLSDMTNIQIAYLVPAACFLFVFYFAIRNLKVKEVKLSVSH</sequence>
<comment type="subcellular location">
    <subcellularLocation>
        <location evidence="2">Cell inner membrane</location>
        <topology evidence="2">Multi-pass membrane protein</topology>
    </subcellularLocation>
</comment>
<keyword evidence="4" id="KW-0813">Transport</keyword>